<evidence type="ECO:0000256" key="4">
    <source>
        <dbReference type="ARBA" id="ARBA00022859"/>
    </source>
</evidence>
<evidence type="ECO:0000256" key="9">
    <source>
        <dbReference type="SAM" id="Phobius"/>
    </source>
</evidence>
<feature type="transmembrane region" description="Helical" evidence="9">
    <location>
        <begin position="259"/>
        <end position="282"/>
    </location>
</feature>
<evidence type="ECO:0000313" key="13">
    <source>
        <dbReference type="Proteomes" id="UP000265080"/>
    </source>
</evidence>
<evidence type="ECO:0000256" key="6">
    <source>
        <dbReference type="ARBA" id="ARBA00023157"/>
    </source>
</evidence>
<keyword evidence="9" id="KW-0812">Transmembrane</keyword>
<dbReference type="InterPro" id="IPR003599">
    <property type="entry name" value="Ig_sub"/>
</dbReference>
<dbReference type="SMART" id="SM00409">
    <property type="entry name" value="IG"/>
    <property type="match status" value="2"/>
</dbReference>
<keyword evidence="4" id="KW-0391">Immunity</keyword>
<dbReference type="GO" id="GO:0005886">
    <property type="term" value="C:plasma membrane"/>
    <property type="evidence" value="ECO:0007669"/>
    <property type="project" value="UniProtKB-SubCell"/>
</dbReference>
<proteinExistence type="predicted"/>
<dbReference type="InterPro" id="IPR007110">
    <property type="entry name" value="Ig-like_dom"/>
</dbReference>
<dbReference type="STRING" id="161767.ENSAPEP00000025397"/>
<dbReference type="InterPro" id="IPR013783">
    <property type="entry name" value="Ig-like_fold"/>
</dbReference>
<evidence type="ECO:0000256" key="2">
    <source>
        <dbReference type="ARBA" id="ARBA00022475"/>
    </source>
</evidence>
<dbReference type="Ensembl" id="ENSAPET00000026067.1">
    <property type="protein sequence ID" value="ENSAPEP00000025397.1"/>
    <property type="gene ID" value="ENSAPEG00000018033.1"/>
</dbReference>
<dbReference type="AlphaFoldDB" id="A0A3P8TQT2"/>
<feature type="chain" id="PRO_5018093072" description="Ig-like domain-containing protein" evidence="10">
    <location>
        <begin position="23"/>
        <end position="346"/>
    </location>
</feature>
<feature type="domain" description="Ig-like" evidence="11">
    <location>
        <begin position="41"/>
        <end position="120"/>
    </location>
</feature>
<keyword evidence="6" id="KW-1015">Disulfide bond</keyword>
<evidence type="ECO:0000256" key="5">
    <source>
        <dbReference type="ARBA" id="ARBA00023136"/>
    </source>
</evidence>
<dbReference type="Proteomes" id="UP000265080">
    <property type="component" value="Chromosome 23"/>
</dbReference>
<feature type="region of interest" description="Disordered" evidence="8">
    <location>
        <begin position="326"/>
        <end position="346"/>
    </location>
</feature>
<protein>
    <recommendedName>
        <fullName evidence="11">Ig-like domain-containing protein</fullName>
    </recommendedName>
</protein>
<dbReference type="GeneTree" id="ENSGT00950000182968"/>
<reference evidence="12" key="3">
    <citation type="submission" date="2025-09" db="UniProtKB">
        <authorList>
            <consortium name="Ensembl"/>
        </authorList>
    </citation>
    <scope>IDENTIFICATION</scope>
</reference>
<accession>A0A3P8TQT2</accession>
<evidence type="ECO:0000259" key="11">
    <source>
        <dbReference type="PROSITE" id="PS50835"/>
    </source>
</evidence>
<keyword evidence="3 10" id="KW-0732">Signal</keyword>
<dbReference type="SUPFAM" id="SSF48726">
    <property type="entry name" value="Immunoglobulin"/>
    <property type="match status" value="2"/>
</dbReference>
<dbReference type="InterPro" id="IPR052051">
    <property type="entry name" value="TCR_complex_component"/>
</dbReference>
<dbReference type="SMART" id="SM00406">
    <property type="entry name" value="IGv"/>
    <property type="match status" value="1"/>
</dbReference>
<organism evidence="12 13">
    <name type="scientific">Amphiprion percula</name>
    <name type="common">Orange clownfish</name>
    <name type="synonym">Lutjanus percula</name>
    <dbReference type="NCBI Taxonomy" id="161767"/>
    <lineage>
        <taxon>Eukaryota</taxon>
        <taxon>Metazoa</taxon>
        <taxon>Chordata</taxon>
        <taxon>Craniata</taxon>
        <taxon>Vertebrata</taxon>
        <taxon>Euteleostomi</taxon>
        <taxon>Actinopterygii</taxon>
        <taxon>Neopterygii</taxon>
        <taxon>Teleostei</taxon>
        <taxon>Neoteleostei</taxon>
        <taxon>Acanthomorphata</taxon>
        <taxon>Ovalentaria</taxon>
        <taxon>Pomacentridae</taxon>
        <taxon>Amphiprion</taxon>
    </lineage>
</organism>
<feature type="compositionally biased region" description="Polar residues" evidence="8">
    <location>
        <begin position="336"/>
        <end position="346"/>
    </location>
</feature>
<feature type="domain" description="Ig-like" evidence="11">
    <location>
        <begin position="134"/>
        <end position="255"/>
    </location>
</feature>
<evidence type="ECO:0000256" key="10">
    <source>
        <dbReference type="SAM" id="SignalP"/>
    </source>
</evidence>
<dbReference type="PROSITE" id="PS50835">
    <property type="entry name" value="IG_LIKE"/>
    <property type="match status" value="2"/>
</dbReference>
<sequence>MMTSLNLALYLTCLFLGRIDLGTNLLVHVHQESGFILANVGDNVTLQCFYASDVAAVFLWYKQTLGQKPMLISTFYKHDKVGTLSDDFRNSQRFLLETKDGKNHLTITDLRISDSATYYCVSCSSYKFEFGEGTTVSVKGSGLDIQASVRQSEAETIQSGHSISCTVSTGICDGQHSVYWFKNEEEPHPGLIYTVGGMNNQCERKSNTQTHTCVYNLPINSQNLSHSGTYYCAVASCGRILFGNGTKLDLADEVNSPDFLVHFLSGALAFTVILNVLMVFLVHKMKRSNNCQCTDTTARCSSSANTEEYQDADNLHYAALRNQRLKAPRRQREDSSSQCVYSSIKH</sequence>
<name>A0A3P8TQT2_AMPPE</name>
<reference evidence="12" key="2">
    <citation type="submission" date="2025-08" db="UniProtKB">
        <authorList>
            <consortium name="Ensembl"/>
        </authorList>
    </citation>
    <scope>IDENTIFICATION</scope>
</reference>
<dbReference type="GO" id="GO:0009617">
    <property type="term" value="P:response to bacterium"/>
    <property type="evidence" value="ECO:0007669"/>
    <property type="project" value="TreeGrafter"/>
</dbReference>
<dbReference type="Pfam" id="PF07686">
    <property type="entry name" value="V-set"/>
    <property type="match status" value="2"/>
</dbReference>
<keyword evidence="13" id="KW-1185">Reference proteome</keyword>
<comment type="subcellular location">
    <subcellularLocation>
        <location evidence="1">Cell membrane</location>
    </subcellularLocation>
</comment>
<keyword evidence="7" id="KW-0325">Glycoprotein</keyword>
<dbReference type="InterPro" id="IPR003598">
    <property type="entry name" value="Ig_sub2"/>
</dbReference>
<evidence type="ECO:0000256" key="1">
    <source>
        <dbReference type="ARBA" id="ARBA00004236"/>
    </source>
</evidence>
<dbReference type="InterPro" id="IPR013106">
    <property type="entry name" value="Ig_V-set"/>
</dbReference>
<dbReference type="SMART" id="SM00408">
    <property type="entry name" value="IGc2"/>
    <property type="match status" value="1"/>
</dbReference>
<feature type="signal peptide" evidence="10">
    <location>
        <begin position="1"/>
        <end position="22"/>
    </location>
</feature>
<keyword evidence="5 9" id="KW-0472">Membrane</keyword>
<dbReference type="PANTHER" id="PTHR19433:SF127">
    <property type="entry name" value="NITR9"/>
    <property type="match status" value="1"/>
</dbReference>
<evidence type="ECO:0000256" key="7">
    <source>
        <dbReference type="ARBA" id="ARBA00023180"/>
    </source>
</evidence>
<dbReference type="Gene3D" id="2.60.40.10">
    <property type="entry name" value="Immunoglobulins"/>
    <property type="match status" value="2"/>
</dbReference>
<dbReference type="GO" id="GO:0002376">
    <property type="term" value="P:immune system process"/>
    <property type="evidence" value="ECO:0007669"/>
    <property type="project" value="UniProtKB-KW"/>
</dbReference>
<evidence type="ECO:0000256" key="8">
    <source>
        <dbReference type="SAM" id="MobiDB-lite"/>
    </source>
</evidence>
<evidence type="ECO:0000256" key="3">
    <source>
        <dbReference type="ARBA" id="ARBA00022729"/>
    </source>
</evidence>
<reference evidence="12 13" key="1">
    <citation type="submission" date="2018-03" db="EMBL/GenBank/DDBJ databases">
        <title>Finding Nemo's genes: A chromosome-scale reference assembly of the genome of the orange clownfish Amphiprion percula.</title>
        <authorList>
            <person name="Lehmann R."/>
        </authorList>
    </citation>
    <scope>NUCLEOTIDE SEQUENCE</scope>
</reference>
<dbReference type="PANTHER" id="PTHR19433">
    <property type="entry name" value="T-CELL RECEPTOR ALPHA CHAIN V REGION-RELATED"/>
    <property type="match status" value="1"/>
</dbReference>
<dbReference type="InterPro" id="IPR036179">
    <property type="entry name" value="Ig-like_dom_sf"/>
</dbReference>
<keyword evidence="9" id="KW-1133">Transmembrane helix</keyword>
<evidence type="ECO:0000313" key="12">
    <source>
        <dbReference type="Ensembl" id="ENSAPEP00000025397.1"/>
    </source>
</evidence>
<keyword evidence="2" id="KW-1003">Cell membrane</keyword>